<evidence type="ECO:0000256" key="1">
    <source>
        <dbReference type="SAM" id="MobiDB-lite"/>
    </source>
</evidence>
<organism evidence="2 3">
    <name type="scientific">Streptomyces umbrinus</name>
    <dbReference type="NCBI Taxonomy" id="67370"/>
    <lineage>
        <taxon>Bacteria</taxon>
        <taxon>Bacillati</taxon>
        <taxon>Actinomycetota</taxon>
        <taxon>Actinomycetes</taxon>
        <taxon>Kitasatosporales</taxon>
        <taxon>Streptomycetaceae</taxon>
        <taxon>Streptomyces</taxon>
        <taxon>Streptomyces phaeochromogenes group</taxon>
    </lineage>
</organism>
<evidence type="ECO:0008006" key="4">
    <source>
        <dbReference type="Google" id="ProtNLM"/>
    </source>
</evidence>
<keyword evidence="3" id="KW-1185">Reference proteome</keyword>
<name>A0ABU0T5L5_9ACTN</name>
<dbReference type="EMBL" id="JAUSZI010000002">
    <property type="protein sequence ID" value="MDQ1031115.1"/>
    <property type="molecule type" value="Genomic_DNA"/>
</dbReference>
<evidence type="ECO:0000313" key="3">
    <source>
        <dbReference type="Proteomes" id="UP001230328"/>
    </source>
</evidence>
<accession>A0ABU0T5L5</accession>
<evidence type="ECO:0000313" key="2">
    <source>
        <dbReference type="EMBL" id="MDQ1031115.1"/>
    </source>
</evidence>
<comment type="caution">
    <text evidence="2">The sequence shown here is derived from an EMBL/GenBank/DDBJ whole genome shotgun (WGS) entry which is preliminary data.</text>
</comment>
<proteinExistence type="predicted"/>
<gene>
    <name evidence="2" type="ORF">QF035_008697</name>
</gene>
<sequence>MKLVLWRVLLAPLTSLRALIIQRRSATALSYDAAWRRARLDRCPDDMVYRLHGHQASTPPEQASGARAPVIPPRNDGPTNRRPLT</sequence>
<protein>
    <recommendedName>
        <fullName evidence="4">Secreted protein</fullName>
    </recommendedName>
</protein>
<dbReference type="Proteomes" id="UP001230328">
    <property type="component" value="Unassembled WGS sequence"/>
</dbReference>
<feature type="region of interest" description="Disordered" evidence="1">
    <location>
        <begin position="52"/>
        <end position="85"/>
    </location>
</feature>
<reference evidence="2 3" key="1">
    <citation type="submission" date="2023-07" db="EMBL/GenBank/DDBJ databases">
        <title>Comparative genomics of wheat-associated soil bacteria to identify genetic determinants of phenazine resistance.</title>
        <authorList>
            <person name="Mouncey N."/>
        </authorList>
    </citation>
    <scope>NUCLEOTIDE SEQUENCE [LARGE SCALE GENOMIC DNA]</scope>
    <source>
        <strain evidence="2 3">V2I4</strain>
    </source>
</reference>